<reference evidence="2" key="1">
    <citation type="submission" date="2019-07" db="EMBL/GenBank/DDBJ databases">
        <title>Toxilogical consequences of a new and cryptic species of cyanobacteria (Komarekiella delphini-convector) recovered from the epidermis of a bottlenose dolphin and 1500 ft. in the air.</title>
        <authorList>
            <person name="Brown A.O."/>
            <person name="Dvorak P."/>
            <person name="Villanueva C.D."/>
            <person name="Foss A.J."/>
            <person name="Garvey A.D."/>
            <person name="Gibson Q.A."/>
            <person name="Johansen J.R."/>
            <person name="Casamatta D.A."/>
        </authorList>
    </citation>
    <scope>NUCLEOTIDE SEQUENCE</scope>
    <source>
        <strain evidence="2">SJRDD-AB1</strain>
    </source>
</reference>
<feature type="chain" id="PRO_5041444006" evidence="1">
    <location>
        <begin position="21"/>
        <end position="75"/>
    </location>
</feature>
<keyword evidence="3" id="KW-1185">Reference proteome</keyword>
<organism evidence="2 3">
    <name type="scientific">Komarekiella delphini-convector SJRDD-AB1</name>
    <dbReference type="NCBI Taxonomy" id="2593771"/>
    <lineage>
        <taxon>Bacteria</taxon>
        <taxon>Bacillati</taxon>
        <taxon>Cyanobacteriota</taxon>
        <taxon>Cyanophyceae</taxon>
        <taxon>Nostocales</taxon>
        <taxon>Nostocaceae</taxon>
        <taxon>Komarekiella</taxon>
        <taxon>Komarekiella delphini-convector</taxon>
    </lineage>
</organism>
<evidence type="ECO:0000313" key="3">
    <source>
        <dbReference type="Proteomes" id="UP001165986"/>
    </source>
</evidence>
<protein>
    <submittedName>
        <fullName evidence="2">Uncharacterized protein</fullName>
    </submittedName>
</protein>
<sequence length="75" mass="8475">MKLRTVFTFALLISTSLLIARPAVGEALVTENRYFVATRGRANASKLLLSTTKVKNQRKNQYFAFDYFLCLKAIA</sequence>
<dbReference type="EMBL" id="VJXY01000046">
    <property type="protein sequence ID" value="MBD6619720.1"/>
    <property type="molecule type" value="Genomic_DNA"/>
</dbReference>
<proteinExistence type="predicted"/>
<keyword evidence="1" id="KW-0732">Signal</keyword>
<dbReference type="Proteomes" id="UP001165986">
    <property type="component" value="Unassembled WGS sequence"/>
</dbReference>
<name>A0AA40T2Y2_9NOST</name>
<accession>A0AA40T2Y2</accession>
<comment type="caution">
    <text evidence="2">The sequence shown here is derived from an EMBL/GenBank/DDBJ whole genome shotgun (WGS) entry which is preliminary data.</text>
</comment>
<feature type="signal peptide" evidence="1">
    <location>
        <begin position="1"/>
        <end position="20"/>
    </location>
</feature>
<evidence type="ECO:0000256" key="1">
    <source>
        <dbReference type="SAM" id="SignalP"/>
    </source>
</evidence>
<evidence type="ECO:0000313" key="2">
    <source>
        <dbReference type="EMBL" id="MBD6619720.1"/>
    </source>
</evidence>
<dbReference type="AlphaFoldDB" id="A0AA40T2Y2"/>
<gene>
    <name evidence="2" type="ORF">FNW02_28875</name>
</gene>
<dbReference type="RefSeq" id="WP_191760915.1">
    <property type="nucleotide sequence ID" value="NZ_VJXY01000046.1"/>
</dbReference>